<reference evidence="6 7" key="1">
    <citation type="submission" date="2019-01" db="EMBL/GenBank/DDBJ databases">
        <title>A draft genome assembly of the solar-powered sea slug Elysia chlorotica.</title>
        <authorList>
            <person name="Cai H."/>
            <person name="Li Q."/>
            <person name="Fang X."/>
            <person name="Li J."/>
            <person name="Curtis N.E."/>
            <person name="Altenburger A."/>
            <person name="Shibata T."/>
            <person name="Feng M."/>
            <person name="Maeda T."/>
            <person name="Schwartz J.A."/>
            <person name="Shigenobu S."/>
            <person name="Lundholm N."/>
            <person name="Nishiyama T."/>
            <person name="Yang H."/>
            <person name="Hasebe M."/>
            <person name="Li S."/>
            <person name="Pierce S.K."/>
            <person name="Wang J."/>
        </authorList>
    </citation>
    <scope>NUCLEOTIDE SEQUENCE [LARGE SCALE GENOMIC DNA]</scope>
    <source>
        <strain evidence="6">EC2010</strain>
        <tissue evidence="6">Whole organism of an adult</tissue>
    </source>
</reference>
<dbReference type="FunFam" id="3.40.50.300:FF:000840">
    <property type="entry name" value="Immune-associated nucleotide-binding protein 9"/>
    <property type="match status" value="1"/>
</dbReference>
<dbReference type="PANTHER" id="PTHR10903">
    <property type="entry name" value="GTPASE, IMAP FAMILY MEMBER-RELATED"/>
    <property type="match status" value="1"/>
</dbReference>
<feature type="coiled-coil region" evidence="4">
    <location>
        <begin position="328"/>
        <end position="450"/>
    </location>
</feature>
<dbReference type="SUPFAM" id="SSF52540">
    <property type="entry name" value="P-loop containing nucleoside triphosphate hydrolases"/>
    <property type="match status" value="1"/>
</dbReference>
<sequence length="503" mass="57836">MARSAPDSIDLLMIGKTGSGKSALGNAILKRKKFRSVSSTDSVTTEVEYEVTDYKGKIIKVVDGPGVGDTRLETKDSVDMVASKMEQAILMNPIGYHAFLLVVRFGARFTQEDRDTVAFLKNLFGVDFVKNYCILVITCGDLFQRDSEESGQTFEQWCNNQSGIFQELLQECGHRAVLFDNWTRDEAARDAQIDRLLDTISRLQAHGHRYTDRSFQQAMAIREKALVECKKPVITEEILQEVSLILQKLNEEKIDFNYDKPISPLQDLSRRCDELIKIVKEQDKGTGALRDLDEKVTALKKSVDDAILVHTTAKEERKKMEEKEALMVKQMDMEMALRKQELDRMKDEMNESLRDQLRRYEEMIKRNSQDREKMQREFESNRLKFEEENQAKLKRAEAEYECFRLQNEERLALERGAQAAQMEQDLAAAQQQMQDRALQLERAYRESRQTSPAQIMMQGLGYVAFAAGHIIAPEIMAALWLASSVVAAYNNNRNEQDRNRPIE</sequence>
<organism evidence="6 7">
    <name type="scientific">Elysia chlorotica</name>
    <name type="common">Eastern emerald elysia</name>
    <name type="synonym">Sea slug</name>
    <dbReference type="NCBI Taxonomy" id="188477"/>
    <lineage>
        <taxon>Eukaryota</taxon>
        <taxon>Metazoa</taxon>
        <taxon>Spiralia</taxon>
        <taxon>Lophotrochozoa</taxon>
        <taxon>Mollusca</taxon>
        <taxon>Gastropoda</taxon>
        <taxon>Heterobranchia</taxon>
        <taxon>Euthyneura</taxon>
        <taxon>Panpulmonata</taxon>
        <taxon>Sacoglossa</taxon>
        <taxon>Placobranchoidea</taxon>
        <taxon>Plakobranchidae</taxon>
        <taxon>Elysia</taxon>
    </lineage>
</organism>
<dbReference type="Gene3D" id="3.40.50.300">
    <property type="entry name" value="P-loop containing nucleotide triphosphate hydrolases"/>
    <property type="match status" value="1"/>
</dbReference>
<proteinExistence type="inferred from homology"/>
<evidence type="ECO:0000256" key="4">
    <source>
        <dbReference type="SAM" id="Coils"/>
    </source>
</evidence>
<keyword evidence="3" id="KW-0342">GTP-binding</keyword>
<evidence type="ECO:0000259" key="5">
    <source>
        <dbReference type="PROSITE" id="PS51720"/>
    </source>
</evidence>
<dbReference type="OrthoDB" id="431287at2759"/>
<dbReference type="GO" id="GO:0005525">
    <property type="term" value="F:GTP binding"/>
    <property type="evidence" value="ECO:0007669"/>
    <property type="project" value="UniProtKB-KW"/>
</dbReference>
<dbReference type="InterPro" id="IPR027417">
    <property type="entry name" value="P-loop_NTPase"/>
</dbReference>
<dbReference type="PANTHER" id="PTHR10903:SF184">
    <property type="entry name" value="GTP-BINDING PROTEIN A"/>
    <property type="match status" value="1"/>
</dbReference>
<comment type="similarity">
    <text evidence="1">Belongs to the TRAFAC class TrmE-Era-EngA-EngB-Septin-like GTPase superfamily. AIG1/Toc34/Toc159-like paraseptin GTPase family. IAN subfamily.</text>
</comment>
<keyword evidence="7" id="KW-1185">Reference proteome</keyword>
<gene>
    <name evidence="6" type="ORF">EGW08_015119</name>
</gene>
<evidence type="ECO:0000256" key="1">
    <source>
        <dbReference type="ARBA" id="ARBA00008535"/>
    </source>
</evidence>
<dbReference type="Pfam" id="PF04548">
    <property type="entry name" value="AIG1"/>
    <property type="match status" value="1"/>
</dbReference>
<keyword evidence="2" id="KW-0547">Nucleotide-binding</keyword>
<dbReference type="PROSITE" id="PS51720">
    <property type="entry name" value="G_AIG1"/>
    <property type="match status" value="1"/>
</dbReference>
<protein>
    <recommendedName>
        <fullName evidence="5">AIG1-type G domain-containing protein</fullName>
    </recommendedName>
</protein>
<evidence type="ECO:0000256" key="2">
    <source>
        <dbReference type="ARBA" id="ARBA00022741"/>
    </source>
</evidence>
<feature type="domain" description="AIG1-type G" evidence="5">
    <location>
        <begin position="6"/>
        <end position="219"/>
    </location>
</feature>
<evidence type="ECO:0000313" key="6">
    <source>
        <dbReference type="EMBL" id="RUS77132.1"/>
    </source>
</evidence>
<dbReference type="EMBL" id="RQTK01000608">
    <property type="protein sequence ID" value="RUS77132.1"/>
    <property type="molecule type" value="Genomic_DNA"/>
</dbReference>
<evidence type="ECO:0000313" key="7">
    <source>
        <dbReference type="Proteomes" id="UP000271974"/>
    </source>
</evidence>
<name>A0A3S1B6B1_ELYCH</name>
<dbReference type="InterPro" id="IPR006703">
    <property type="entry name" value="G_AIG1"/>
</dbReference>
<accession>A0A3S1B6B1</accession>
<keyword evidence="4" id="KW-0175">Coiled coil</keyword>
<comment type="caution">
    <text evidence="6">The sequence shown here is derived from an EMBL/GenBank/DDBJ whole genome shotgun (WGS) entry which is preliminary data.</text>
</comment>
<dbReference type="Proteomes" id="UP000271974">
    <property type="component" value="Unassembled WGS sequence"/>
</dbReference>
<evidence type="ECO:0000256" key="3">
    <source>
        <dbReference type="ARBA" id="ARBA00023134"/>
    </source>
</evidence>
<dbReference type="STRING" id="188477.A0A3S1B6B1"/>
<dbReference type="AlphaFoldDB" id="A0A3S1B6B1"/>
<dbReference type="InterPro" id="IPR045058">
    <property type="entry name" value="GIMA/IAN/Toc"/>
</dbReference>